<dbReference type="Proteomes" id="UP000286268">
    <property type="component" value="Chromosome"/>
</dbReference>
<feature type="domain" description="PRD" evidence="5">
    <location>
        <begin position="297"/>
        <end position="401"/>
    </location>
</feature>
<dbReference type="OrthoDB" id="3175596at2"/>
<dbReference type="InterPro" id="IPR036388">
    <property type="entry name" value="WH-like_DNA-bd_sf"/>
</dbReference>
<dbReference type="SUPFAM" id="SSF46785">
    <property type="entry name" value="Winged helix' DNA-binding domain"/>
    <property type="match status" value="1"/>
</dbReference>
<accession>A0A3R5QSK3</accession>
<name>A0A3R5QSK3_9CLOT</name>
<dbReference type="AlphaFoldDB" id="A0A3R5QSK3"/>
<evidence type="ECO:0000256" key="2">
    <source>
        <dbReference type="ARBA" id="ARBA00023015"/>
    </source>
</evidence>
<evidence type="ECO:0000313" key="7">
    <source>
        <dbReference type="Proteomes" id="UP000286268"/>
    </source>
</evidence>
<dbReference type="KEGG" id="cmah:C1I91_06690"/>
<dbReference type="PANTHER" id="PTHR30185">
    <property type="entry name" value="CRYPTIC BETA-GLUCOSIDE BGL OPERON ANTITERMINATOR"/>
    <property type="match status" value="1"/>
</dbReference>
<dbReference type="Pfam" id="PF00874">
    <property type="entry name" value="PRD"/>
    <property type="match status" value="1"/>
</dbReference>
<dbReference type="InterPro" id="IPR007737">
    <property type="entry name" value="Mga_HTH"/>
</dbReference>
<dbReference type="InterPro" id="IPR011608">
    <property type="entry name" value="PRD"/>
</dbReference>
<dbReference type="InterPro" id="IPR050661">
    <property type="entry name" value="BglG_antiterminators"/>
</dbReference>
<dbReference type="InterPro" id="IPR036634">
    <property type="entry name" value="PRD_sf"/>
</dbReference>
<evidence type="ECO:0000256" key="4">
    <source>
        <dbReference type="ARBA" id="ARBA00023163"/>
    </source>
</evidence>
<dbReference type="EMBL" id="CP025746">
    <property type="protein sequence ID" value="QAA31354.1"/>
    <property type="molecule type" value="Genomic_DNA"/>
</dbReference>
<keyword evidence="4" id="KW-0804">Transcription</keyword>
<evidence type="ECO:0000256" key="3">
    <source>
        <dbReference type="ARBA" id="ARBA00023159"/>
    </source>
</evidence>
<dbReference type="Gene3D" id="1.10.1790.10">
    <property type="entry name" value="PRD domain"/>
    <property type="match status" value="1"/>
</dbReference>
<proteinExistence type="predicted"/>
<dbReference type="Pfam" id="PF08279">
    <property type="entry name" value="HTH_11"/>
    <property type="match status" value="1"/>
</dbReference>
<gene>
    <name evidence="6" type="ORF">C1I91_06690</name>
</gene>
<reference evidence="6 7" key="1">
    <citation type="submission" date="2018-01" db="EMBL/GenBank/DDBJ databases">
        <title>Genome Sequencing and Assembly of Anaerobacter polyendosporus strain CT4.</title>
        <authorList>
            <person name="Tachaapaikoon C."/>
            <person name="Sutheeworapong S."/>
            <person name="Jenjaroenpun P."/>
            <person name="Wongsurawat T."/>
            <person name="Nookeaw I."/>
            <person name="Cheawchanlertfa P."/>
            <person name="Kosugi A."/>
            <person name="Cheevadhanarak S."/>
            <person name="Ratanakhanokchai K."/>
        </authorList>
    </citation>
    <scope>NUCLEOTIDE SEQUENCE [LARGE SCALE GENOMIC DNA]</scope>
    <source>
        <strain evidence="6 7">CT4</strain>
    </source>
</reference>
<dbReference type="InterPro" id="IPR013196">
    <property type="entry name" value="HTH_11"/>
</dbReference>
<keyword evidence="2" id="KW-0805">Transcription regulation</keyword>
<organism evidence="6 7">
    <name type="scientific">Clostridium manihotivorum</name>
    <dbReference type="NCBI Taxonomy" id="2320868"/>
    <lineage>
        <taxon>Bacteria</taxon>
        <taxon>Bacillati</taxon>
        <taxon>Bacillota</taxon>
        <taxon>Clostridia</taxon>
        <taxon>Eubacteriales</taxon>
        <taxon>Clostridiaceae</taxon>
        <taxon>Clostridium</taxon>
    </lineage>
</organism>
<dbReference type="GO" id="GO:0006355">
    <property type="term" value="P:regulation of DNA-templated transcription"/>
    <property type="evidence" value="ECO:0007669"/>
    <property type="project" value="InterPro"/>
</dbReference>
<evidence type="ECO:0000313" key="6">
    <source>
        <dbReference type="EMBL" id="QAA31354.1"/>
    </source>
</evidence>
<protein>
    <submittedName>
        <fullName evidence="6">Transcriptional regulator</fullName>
    </submittedName>
</protein>
<dbReference type="InterPro" id="IPR036390">
    <property type="entry name" value="WH_DNA-bd_sf"/>
</dbReference>
<keyword evidence="3" id="KW-0010">Activator</keyword>
<evidence type="ECO:0000256" key="1">
    <source>
        <dbReference type="ARBA" id="ARBA00022737"/>
    </source>
</evidence>
<keyword evidence="1" id="KW-0677">Repeat</keyword>
<dbReference type="SUPFAM" id="SSF63520">
    <property type="entry name" value="PTS-regulatory domain, PRD"/>
    <property type="match status" value="1"/>
</dbReference>
<keyword evidence="7" id="KW-1185">Reference proteome</keyword>
<dbReference type="Gene3D" id="1.10.10.10">
    <property type="entry name" value="Winged helix-like DNA-binding domain superfamily/Winged helix DNA-binding domain"/>
    <property type="match status" value="1"/>
</dbReference>
<evidence type="ECO:0000259" key="5">
    <source>
        <dbReference type="PROSITE" id="PS51372"/>
    </source>
</evidence>
<dbReference type="PANTHER" id="PTHR30185:SF18">
    <property type="entry name" value="TRANSCRIPTIONAL REGULATOR MTLR"/>
    <property type="match status" value="1"/>
</dbReference>
<dbReference type="Pfam" id="PF05043">
    <property type="entry name" value="Mga"/>
    <property type="match status" value="1"/>
</dbReference>
<dbReference type="PROSITE" id="PS51372">
    <property type="entry name" value="PRD_2"/>
    <property type="match status" value="1"/>
</dbReference>
<sequence length="494" mass="58120">MNRRYRDILSIILNTEEAITGSELAKFCKVSVRTIRQDIKDINILLKEYEVEISSNVKKGYFFDDKSKSIMKESNIIRKVLDYQYIIETPSIPIDRQMYILLKLIVKENMEIEEVAEVLYVSSATINNDIAAINKWLKKELNLRISYSLNEGISLNAEEVERRNIISWVLSKKTNVSTIAKYWNYIFEESDVIERARQLYHIVSNNAKKHNYYLSGHSYQLLCYEILVAIKRCENGFSLKEEDITKECLVSVLPVLMDIRVEVEKLLKMKLSELEWLNIQCYFKSKQFLKQTSITNFENEEAMEIVDEFIQVLKHKFKIDISSNKETLLLYVNPMINRLRYKHCIAEQINDGVTKTYKRQFEMAGEIAGIIKRRLKLNVELIELAYITVHLVAICETEESKLKTAIVCDYDEAIISLIKYKLKKLFGERVELLRVFDYQEFMFEEEENLKDIEFIVTTSTIADLTDIPFVKINPEFEQNDINMLSEHFNNHINK</sequence>